<reference evidence="1 2" key="1">
    <citation type="submission" date="2021-02" db="EMBL/GenBank/DDBJ databases">
        <authorList>
            <person name="Vanwijnsberghe S."/>
        </authorList>
    </citation>
    <scope>NUCLEOTIDE SEQUENCE [LARGE SCALE GENOMIC DNA]</scope>
    <source>
        <strain evidence="1 2">LMG 31837</strain>
    </source>
</reference>
<organism evidence="1 2">
    <name type="scientific">Paraburkholderia haematera</name>
    <dbReference type="NCBI Taxonomy" id="2793077"/>
    <lineage>
        <taxon>Bacteria</taxon>
        <taxon>Pseudomonadati</taxon>
        <taxon>Pseudomonadota</taxon>
        <taxon>Betaproteobacteria</taxon>
        <taxon>Burkholderiales</taxon>
        <taxon>Burkholderiaceae</taxon>
        <taxon>Paraburkholderia</taxon>
    </lineage>
</organism>
<accession>A0ABN7LHN1</accession>
<dbReference type="EMBL" id="CAJNBK010000005">
    <property type="protein sequence ID" value="CAE6742007.1"/>
    <property type="molecule type" value="Genomic_DNA"/>
</dbReference>
<dbReference type="Proteomes" id="UP000672526">
    <property type="component" value="Unassembled WGS sequence"/>
</dbReference>
<sequence length="41" mass="4686">MRNPARVDDKWENGDEALCALRNSPRGLTEVGLLRQMESTR</sequence>
<name>A0ABN7LHN1_9BURK</name>
<evidence type="ECO:0000313" key="1">
    <source>
        <dbReference type="EMBL" id="CAE6742007.1"/>
    </source>
</evidence>
<gene>
    <name evidence="1" type="ORF">R69888_02560</name>
</gene>
<keyword evidence="2" id="KW-1185">Reference proteome</keyword>
<protein>
    <submittedName>
        <fullName evidence="1">Uncharacterized protein</fullName>
    </submittedName>
</protein>
<evidence type="ECO:0000313" key="2">
    <source>
        <dbReference type="Proteomes" id="UP000672526"/>
    </source>
</evidence>
<comment type="caution">
    <text evidence="1">The sequence shown here is derived from an EMBL/GenBank/DDBJ whole genome shotgun (WGS) entry which is preliminary data.</text>
</comment>
<proteinExistence type="predicted"/>